<proteinExistence type="predicted"/>
<feature type="domain" description="Reverse transcriptase/retrotransposon-derived protein RNase H-like" evidence="3">
    <location>
        <begin position="57"/>
        <end position="114"/>
    </location>
</feature>
<reference evidence="4" key="1">
    <citation type="submission" date="2019-08" db="EMBL/GenBank/DDBJ databases">
        <title>The genome of the North American firefly Photinus pyralis.</title>
        <authorList>
            <consortium name="Photinus pyralis genome working group"/>
            <person name="Fallon T.R."/>
            <person name="Sander Lower S.E."/>
            <person name="Weng J.-K."/>
        </authorList>
    </citation>
    <scope>NUCLEOTIDE SEQUENCE</scope>
    <source>
        <strain evidence="4">TRF0915ILg1</strain>
        <tissue evidence="4">Whole body</tissue>
    </source>
</reference>
<evidence type="ECO:0000313" key="5">
    <source>
        <dbReference type="Proteomes" id="UP000801492"/>
    </source>
</evidence>
<dbReference type="Gene3D" id="1.10.340.70">
    <property type="match status" value="1"/>
</dbReference>
<evidence type="ECO:0000313" key="4">
    <source>
        <dbReference type="EMBL" id="KAF2889095.1"/>
    </source>
</evidence>
<feature type="compositionally biased region" description="Basic and acidic residues" evidence="2">
    <location>
        <begin position="54"/>
        <end position="63"/>
    </location>
</feature>
<dbReference type="PANTHER" id="PTHR37984:SF5">
    <property type="entry name" value="PROTEIN NYNRIN-LIKE"/>
    <property type="match status" value="1"/>
</dbReference>
<feature type="region of interest" description="Disordered" evidence="2">
    <location>
        <begin position="1"/>
        <end position="28"/>
    </location>
</feature>
<feature type="compositionally biased region" description="Polar residues" evidence="2">
    <location>
        <begin position="42"/>
        <end position="53"/>
    </location>
</feature>
<dbReference type="SUPFAM" id="SSF56672">
    <property type="entry name" value="DNA/RNA polymerases"/>
    <property type="match status" value="1"/>
</dbReference>
<dbReference type="PANTHER" id="PTHR37984">
    <property type="entry name" value="PROTEIN CBG26694"/>
    <property type="match status" value="1"/>
</dbReference>
<feature type="non-terminal residue" evidence="4">
    <location>
        <position position="1"/>
    </location>
</feature>
<sequence>CVEPRREDLRSPRPHFHHRHHGHHRGLRSYNAHPRARCLEQHSLTQHRLSTTDARSREPDKPLRSACDSSEYGIGAVLPHVMSDKSERPILFISKILTATEKNYVMVCKEALKLRDSLLAELHSTHEGLSKMKANARAYFWWLSLDADIERVQL</sequence>
<dbReference type="InterPro" id="IPR041577">
    <property type="entry name" value="RT_RNaseH_2"/>
</dbReference>
<organism evidence="4 5">
    <name type="scientific">Ignelater luminosus</name>
    <name type="common">Cucubano</name>
    <name type="synonym">Pyrophorus luminosus</name>
    <dbReference type="NCBI Taxonomy" id="2038154"/>
    <lineage>
        <taxon>Eukaryota</taxon>
        <taxon>Metazoa</taxon>
        <taxon>Ecdysozoa</taxon>
        <taxon>Arthropoda</taxon>
        <taxon>Hexapoda</taxon>
        <taxon>Insecta</taxon>
        <taxon>Pterygota</taxon>
        <taxon>Neoptera</taxon>
        <taxon>Endopterygota</taxon>
        <taxon>Coleoptera</taxon>
        <taxon>Polyphaga</taxon>
        <taxon>Elateriformia</taxon>
        <taxon>Elateroidea</taxon>
        <taxon>Elateridae</taxon>
        <taxon>Agrypninae</taxon>
        <taxon>Pyrophorini</taxon>
        <taxon>Ignelater</taxon>
    </lineage>
</organism>
<name>A0A8K0G287_IGNLU</name>
<evidence type="ECO:0000256" key="1">
    <source>
        <dbReference type="ARBA" id="ARBA00023268"/>
    </source>
</evidence>
<accession>A0A8K0G287</accession>
<dbReference type="AlphaFoldDB" id="A0A8K0G287"/>
<gene>
    <name evidence="4" type="ORF">ILUMI_17078</name>
</gene>
<comment type="caution">
    <text evidence="4">The sequence shown here is derived from an EMBL/GenBank/DDBJ whole genome shotgun (WGS) entry which is preliminary data.</text>
</comment>
<dbReference type="InterPro" id="IPR050951">
    <property type="entry name" value="Retrovirus_Pol_polyprotein"/>
</dbReference>
<dbReference type="Pfam" id="PF17919">
    <property type="entry name" value="RT_RNaseH_2"/>
    <property type="match status" value="1"/>
</dbReference>
<dbReference type="GO" id="GO:0003964">
    <property type="term" value="F:RNA-directed DNA polymerase activity"/>
    <property type="evidence" value="ECO:0007669"/>
    <property type="project" value="UniProtKB-EC"/>
</dbReference>
<dbReference type="OrthoDB" id="6768261at2759"/>
<evidence type="ECO:0000259" key="3">
    <source>
        <dbReference type="Pfam" id="PF17919"/>
    </source>
</evidence>
<keyword evidence="5" id="KW-1185">Reference proteome</keyword>
<dbReference type="InterPro" id="IPR043502">
    <property type="entry name" value="DNA/RNA_pol_sf"/>
</dbReference>
<dbReference type="EMBL" id="VTPC01070863">
    <property type="protein sequence ID" value="KAF2889095.1"/>
    <property type="molecule type" value="Genomic_DNA"/>
</dbReference>
<evidence type="ECO:0000256" key="2">
    <source>
        <dbReference type="SAM" id="MobiDB-lite"/>
    </source>
</evidence>
<dbReference type="Proteomes" id="UP000801492">
    <property type="component" value="Unassembled WGS sequence"/>
</dbReference>
<keyword evidence="1" id="KW-0511">Multifunctional enzyme</keyword>
<feature type="compositionally biased region" description="Basic and acidic residues" evidence="2">
    <location>
        <begin position="1"/>
        <end position="11"/>
    </location>
</feature>
<feature type="region of interest" description="Disordered" evidence="2">
    <location>
        <begin position="42"/>
        <end position="65"/>
    </location>
</feature>
<feature type="compositionally biased region" description="Basic residues" evidence="2">
    <location>
        <begin position="12"/>
        <end position="27"/>
    </location>
</feature>
<protein>
    <recommendedName>
        <fullName evidence="3">Reverse transcriptase/retrotransposon-derived protein RNase H-like domain-containing protein</fullName>
    </recommendedName>
</protein>